<evidence type="ECO:0000256" key="2">
    <source>
        <dbReference type="ARBA" id="ARBA00016337"/>
    </source>
</evidence>
<evidence type="ECO:0000256" key="4">
    <source>
        <dbReference type="ARBA" id="ARBA00022679"/>
    </source>
</evidence>
<evidence type="ECO:0000313" key="12">
    <source>
        <dbReference type="Proteomes" id="UP000004393"/>
    </source>
</evidence>
<feature type="non-terminal residue" evidence="11">
    <location>
        <position position="1"/>
    </location>
</feature>
<keyword evidence="12" id="KW-1185">Reference proteome</keyword>
<dbReference type="InterPro" id="IPR024932">
    <property type="entry name" value="ApbE"/>
</dbReference>
<dbReference type="GO" id="GO:0046872">
    <property type="term" value="F:metal ion binding"/>
    <property type="evidence" value="ECO:0007669"/>
    <property type="project" value="UniProtKB-KW"/>
</dbReference>
<reference evidence="11 12" key="1">
    <citation type="submission" date="2011-10" db="EMBL/GenBank/DDBJ databases">
        <title>The Genome Sequence of Enterococcus saccharolyticus 30_1.</title>
        <authorList>
            <consortium name="The Broad Institute Genome Sequencing Platform"/>
            <person name="Earl A."/>
            <person name="Ward D."/>
            <person name="Feldgarden M."/>
            <person name="Gevers D."/>
            <person name="Daigneault M."/>
            <person name="Strauss J."/>
            <person name="Allen-Vercoe E."/>
            <person name="Young S.K."/>
            <person name="Zeng Q."/>
            <person name="Gargeya S."/>
            <person name="Fitzgerald M."/>
            <person name="Haas B."/>
            <person name="Abouelleil A."/>
            <person name="Alvarado L."/>
            <person name="Arachchi H.M."/>
            <person name="Berlin A."/>
            <person name="Brown A."/>
            <person name="Chapman S.B."/>
            <person name="Chen Z."/>
            <person name="Dunbar C."/>
            <person name="Freedman E."/>
            <person name="Gearin G."/>
            <person name="Gellesch M."/>
            <person name="Goldberg J."/>
            <person name="Griggs A."/>
            <person name="Gujja S."/>
            <person name="Heiman D."/>
            <person name="Howarth C."/>
            <person name="Larson L."/>
            <person name="Lui A."/>
            <person name="MacDonald P.J.P."/>
            <person name="Montmayeur A."/>
            <person name="Murphy C."/>
            <person name="Neiman D."/>
            <person name="Pearson M."/>
            <person name="Priest M."/>
            <person name="Roberts A."/>
            <person name="Saif S."/>
            <person name="Shea T."/>
            <person name="Shenoy N."/>
            <person name="Sisk P."/>
            <person name="Stolte C."/>
            <person name="Sykes S."/>
            <person name="Wortman J."/>
            <person name="Nusbaum C."/>
            <person name="Birren B."/>
        </authorList>
    </citation>
    <scope>NUCLEOTIDE SEQUENCE [LARGE SCALE GENOMIC DNA]</scope>
    <source>
        <strain evidence="11 12">30_1</strain>
    </source>
</reference>
<sequence length="318" mass="35180">NGCKKEKRQVKAMGTIIQLWIQHEDPTPILEAAVQQIRAFEKRFSANDPASDLMKVNQNAGIQPTKVAKDLFALIALAKEHSLPEDSFLNIAMGPLIQEWRIGFSDAKVPTAEKVTELLQVTDPQRIELDNQQQSVALAAGMSIDLGAVAKGYFADQLADFFKQSGVSAALIDLGGNVVTFGETPNHADHLWRIGIQNPFLPRGNFVAALKIRDRSIVTSGIYERSHTVDGKTYHHIFNRKTGYPIESALASITIISDRSVDGEIWTTRLFGKKPEEIMKQLSQLDGITGLIVTRQGQLLYPSTLQPLIELPETNQKV</sequence>
<keyword evidence="7 10" id="KW-0460">Magnesium</keyword>
<dbReference type="Gene3D" id="3.10.520.10">
    <property type="entry name" value="ApbE-like domains"/>
    <property type="match status" value="1"/>
</dbReference>
<comment type="catalytic activity">
    <reaction evidence="9">
        <text>L-threonyl-[protein] + FAD = FMN-L-threonyl-[protein] + AMP + H(+)</text>
        <dbReference type="Rhea" id="RHEA:36847"/>
        <dbReference type="Rhea" id="RHEA-COMP:11060"/>
        <dbReference type="Rhea" id="RHEA-COMP:11061"/>
        <dbReference type="ChEBI" id="CHEBI:15378"/>
        <dbReference type="ChEBI" id="CHEBI:30013"/>
        <dbReference type="ChEBI" id="CHEBI:57692"/>
        <dbReference type="ChEBI" id="CHEBI:74257"/>
        <dbReference type="ChEBI" id="CHEBI:456215"/>
        <dbReference type="EC" id="2.7.1.180"/>
    </reaction>
</comment>
<keyword evidence="5 10" id="KW-0479">Metal-binding</keyword>
<dbReference type="PIRSF" id="PIRSF006268">
    <property type="entry name" value="ApbE"/>
    <property type="match status" value="1"/>
</dbReference>
<dbReference type="EMBL" id="ADLY01000030">
    <property type="protein sequence ID" value="EHG28964.1"/>
    <property type="molecule type" value="Genomic_DNA"/>
</dbReference>
<evidence type="ECO:0000256" key="6">
    <source>
        <dbReference type="ARBA" id="ARBA00022827"/>
    </source>
</evidence>
<evidence type="ECO:0000256" key="5">
    <source>
        <dbReference type="ARBA" id="ARBA00022723"/>
    </source>
</evidence>
<name>A0AA87K7T7_9ENTE</name>
<evidence type="ECO:0000256" key="10">
    <source>
        <dbReference type="PIRSR" id="PIRSR006268-2"/>
    </source>
</evidence>
<feature type="binding site" evidence="10">
    <location>
        <position position="148"/>
    </location>
    <ligand>
        <name>Mg(2+)</name>
        <dbReference type="ChEBI" id="CHEBI:18420"/>
    </ligand>
</feature>
<feature type="binding site" evidence="10">
    <location>
        <position position="268"/>
    </location>
    <ligand>
        <name>Mg(2+)</name>
        <dbReference type="ChEBI" id="CHEBI:18420"/>
    </ligand>
</feature>
<dbReference type="PANTHER" id="PTHR30040:SF2">
    <property type="entry name" value="FAD:PROTEIN FMN TRANSFERASE"/>
    <property type="match status" value="1"/>
</dbReference>
<evidence type="ECO:0000256" key="1">
    <source>
        <dbReference type="ARBA" id="ARBA00011955"/>
    </source>
</evidence>
<gene>
    <name evidence="11" type="ORF">HMPREF9478_01402</name>
</gene>
<comment type="caution">
    <text evidence="11">The sequence shown here is derived from an EMBL/GenBank/DDBJ whole genome shotgun (WGS) entry which is preliminary data.</text>
</comment>
<evidence type="ECO:0000256" key="9">
    <source>
        <dbReference type="ARBA" id="ARBA00048540"/>
    </source>
</evidence>
<evidence type="ECO:0000256" key="7">
    <source>
        <dbReference type="ARBA" id="ARBA00022842"/>
    </source>
</evidence>
<comment type="cofactor">
    <cofactor evidence="10">
        <name>Mg(2+)</name>
        <dbReference type="ChEBI" id="CHEBI:18420"/>
    </cofactor>
    <cofactor evidence="10">
        <name>Mn(2+)</name>
        <dbReference type="ChEBI" id="CHEBI:29035"/>
    </cofactor>
    <text evidence="10">Magnesium. Can also use manganese.</text>
</comment>
<protein>
    <recommendedName>
        <fullName evidence="2">FAD:protein FMN transferase</fullName>
        <ecNumber evidence="1">2.7.1.180</ecNumber>
    </recommendedName>
    <alternativeName>
        <fullName evidence="8">Flavin transferase</fullName>
    </alternativeName>
</protein>
<evidence type="ECO:0000256" key="8">
    <source>
        <dbReference type="ARBA" id="ARBA00031306"/>
    </source>
</evidence>
<dbReference type="GO" id="GO:0016740">
    <property type="term" value="F:transferase activity"/>
    <property type="evidence" value="ECO:0007669"/>
    <property type="project" value="UniProtKB-KW"/>
</dbReference>
<accession>A0AA87K7T7</accession>
<dbReference type="EC" id="2.7.1.180" evidence="1"/>
<dbReference type="InterPro" id="IPR003374">
    <property type="entry name" value="ApbE-like_sf"/>
</dbReference>
<dbReference type="SUPFAM" id="SSF143631">
    <property type="entry name" value="ApbE-like"/>
    <property type="match status" value="1"/>
</dbReference>
<proteinExistence type="predicted"/>
<dbReference type="Pfam" id="PF02424">
    <property type="entry name" value="ApbE"/>
    <property type="match status" value="1"/>
</dbReference>
<dbReference type="AlphaFoldDB" id="A0AA87K7T7"/>
<keyword evidence="3" id="KW-0285">Flavoprotein</keyword>
<evidence type="ECO:0000256" key="3">
    <source>
        <dbReference type="ARBA" id="ARBA00022630"/>
    </source>
</evidence>
<dbReference type="PANTHER" id="PTHR30040">
    <property type="entry name" value="THIAMINE BIOSYNTHESIS LIPOPROTEIN APBE"/>
    <property type="match status" value="1"/>
</dbReference>
<keyword evidence="4" id="KW-0808">Transferase</keyword>
<keyword evidence="6" id="KW-0274">FAD</keyword>
<evidence type="ECO:0000313" key="11">
    <source>
        <dbReference type="EMBL" id="EHG28964.1"/>
    </source>
</evidence>
<organism evidence="11 12">
    <name type="scientific">Enterococcus saccharolyticus 30_1</name>
    <dbReference type="NCBI Taxonomy" id="742813"/>
    <lineage>
        <taxon>Bacteria</taxon>
        <taxon>Bacillati</taxon>
        <taxon>Bacillota</taxon>
        <taxon>Bacilli</taxon>
        <taxon>Lactobacillales</taxon>
        <taxon>Enterococcaceae</taxon>
        <taxon>Enterococcus</taxon>
    </lineage>
</organism>
<dbReference type="Proteomes" id="UP000004393">
    <property type="component" value="Unassembled WGS sequence"/>
</dbReference>